<keyword evidence="1" id="KW-0732">Signal</keyword>
<organism evidence="3 4">
    <name type="scientific">Hydrogenovibrio thermophilus</name>
    <dbReference type="NCBI Taxonomy" id="265883"/>
    <lineage>
        <taxon>Bacteria</taxon>
        <taxon>Pseudomonadati</taxon>
        <taxon>Pseudomonadota</taxon>
        <taxon>Gammaproteobacteria</taxon>
        <taxon>Thiotrichales</taxon>
        <taxon>Piscirickettsiaceae</taxon>
        <taxon>Hydrogenovibrio</taxon>
    </lineage>
</organism>
<dbReference type="RefSeq" id="WP_128385507.1">
    <property type="nucleotide sequence ID" value="NZ_CP035033.1"/>
</dbReference>
<accession>A0A410H5S4</accession>
<feature type="chain" id="PRO_5019271946" description="Chalcone isomerase domain-containing protein" evidence="1">
    <location>
        <begin position="20"/>
        <end position="172"/>
    </location>
</feature>
<evidence type="ECO:0000256" key="1">
    <source>
        <dbReference type="SAM" id="SignalP"/>
    </source>
</evidence>
<dbReference type="Proteomes" id="UP000285478">
    <property type="component" value="Chromosome"/>
</dbReference>
<protein>
    <recommendedName>
        <fullName evidence="2">Chalcone isomerase domain-containing protein</fullName>
    </recommendedName>
</protein>
<dbReference type="KEGG" id="htr:EPV75_11675"/>
<name>A0A410H5S4_9GAMM</name>
<sequence length="172" mass="19073">MKRLLVFVFSGLGLSSGLAQTVALQPVGQATGYWAGLIPVYDATLWAQPGTTQTDLLSDQTPLKLELCYRVGLTEKEFIEAADQALPKQLPVALRLATERLHQHYEAVQPKDCYELAYQPETGVQLRLNNKLKYQDRTQGFKAVYFGIWLGDTPLSEAVKTDLTDALPTTSN</sequence>
<reference evidence="3 4" key="1">
    <citation type="journal article" date="2018" name="Environ. Microbiol.">
        <title>Genomes of ubiquitous marine and hypersaline Hydrogenovibrio, Thiomicrorhabdus and Thiomicrospira spp. encode a diversity of mechanisms to sustain chemolithoautotrophy in heterogeneous environments.</title>
        <authorList>
            <person name="Scott K.M."/>
            <person name="Williams J."/>
            <person name="Porter C.M.B."/>
            <person name="Russel S."/>
            <person name="Harmer T.L."/>
            <person name="Paul J.H."/>
            <person name="Antonen K.M."/>
            <person name="Bridges M.K."/>
            <person name="Camper G.J."/>
            <person name="Campla C.K."/>
            <person name="Casella L.G."/>
            <person name="Chase E."/>
            <person name="Conrad J.W."/>
            <person name="Cruz M.C."/>
            <person name="Dunlap D.S."/>
            <person name="Duran L."/>
            <person name="Fahsbender E.M."/>
            <person name="Goldsmith D.B."/>
            <person name="Keeley R.F."/>
            <person name="Kondoff M.R."/>
            <person name="Kussy B.I."/>
            <person name="Lane M.K."/>
            <person name="Lawler S."/>
            <person name="Leigh B.A."/>
            <person name="Lewis C."/>
            <person name="Lostal L.M."/>
            <person name="Marking D."/>
            <person name="Mancera P.A."/>
            <person name="McClenthan E.C."/>
            <person name="McIntyre E.A."/>
            <person name="Mine J.A."/>
            <person name="Modi S."/>
            <person name="Moore B.D."/>
            <person name="Morgan W.A."/>
            <person name="Nelson K.M."/>
            <person name="Nguyen K.N."/>
            <person name="Ogburn N."/>
            <person name="Parrino D.G."/>
            <person name="Pedapudi A.D."/>
            <person name="Pelham R.P."/>
            <person name="Preece A.M."/>
            <person name="Rampersad E.A."/>
            <person name="Richardson J.C."/>
            <person name="Rodgers C.M."/>
            <person name="Schaffer B.L."/>
            <person name="Sheridan N.E."/>
            <person name="Solone M.R."/>
            <person name="Staley Z.R."/>
            <person name="Tabuchi M."/>
            <person name="Waide R.J."/>
            <person name="Wanjugi P.W."/>
            <person name="Young S."/>
            <person name="Clum A."/>
            <person name="Daum C."/>
            <person name="Huntemann M."/>
            <person name="Ivanova N."/>
            <person name="Kyrpides N."/>
            <person name="Mikhailova N."/>
            <person name="Palaniappan K."/>
            <person name="Pillay M."/>
            <person name="Reddy T.B.K."/>
            <person name="Shapiro N."/>
            <person name="Stamatis D."/>
            <person name="Varghese N."/>
            <person name="Woyke T."/>
            <person name="Boden R."/>
            <person name="Freyermuth S.K."/>
            <person name="Kerfeld C.A."/>
        </authorList>
    </citation>
    <scope>NUCLEOTIDE SEQUENCE [LARGE SCALE GENOMIC DNA]</scope>
    <source>
        <strain evidence="3 4">JR-2</strain>
    </source>
</reference>
<evidence type="ECO:0000313" key="4">
    <source>
        <dbReference type="Proteomes" id="UP000285478"/>
    </source>
</evidence>
<keyword evidence="4" id="KW-1185">Reference proteome</keyword>
<feature type="signal peptide" evidence="1">
    <location>
        <begin position="1"/>
        <end position="19"/>
    </location>
</feature>
<gene>
    <name evidence="3" type="ORF">EPV75_11675</name>
</gene>
<dbReference type="AlphaFoldDB" id="A0A410H5S4"/>
<feature type="domain" description="Chalcone isomerase" evidence="2">
    <location>
        <begin position="38"/>
        <end position="163"/>
    </location>
</feature>
<dbReference type="Pfam" id="PF16036">
    <property type="entry name" value="Chalcone_3"/>
    <property type="match status" value="1"/>
</dbReference>
<evidence type="ECO:0000313" key="3">
    <source>
        <dbReference type="EMBL" id="QAB16269.1"/>
    </source>
</evidence>
<evidence type="ECO:0000259" key="2">
    <source>
        <dbReference type="Pfam" id="PF16036"/>
    </source>
</evidence>
<dbReference type="InterPro" id="IPR016087">
    <property type="entry name" value="Chalcone_isomerase"/>
</dbReference>
<proteinExistence type="predicted"/>
<dbReference type="EMBL" id="CP035033">
    <property type="protein sequence ID" value="QAB16269.1"/>
    <property type="molecule type" value="Genomic_DNA"/>
</dbReference>